<dbReference type="STRING" id="34103.SAMN05421778_102216"/>
<accession>A0A059KGG3</accession>
<feature type="domain" description="HDOD" evidence="1">
    <location>
        <begin position="44"/>
        <end position="236"/>
    </location>
</feature>
<evidence type="ECO:0000313" key="3">
    <source>
        <dbReference type="Proteomes" id="UP000026714"/>
    </source>
</evidence>
<proteinExistence type="predicted"/>
<dbReference type="Gene3D" id="1.10.3210.10">
    <property type="entry name" value="Hypothetical protein af1432"/>
    <property type="match status" value="1"/>
</dbReference>
<sequence>MPDPLTYWHTQRDLRHQLVNKHAPNVPDARALVDLLDSGPDDLIRQLPASAREALALCDDTNLPRSRLVSQLSRDPSLMEAILRTANSSAFSSGREPVLGMEAALDRIGVGNARGVITSSCASNLLSLPGGHYNAMAAQVWAHMIRSGPIAQCLAPALSVNPDEAMTLALLHDVGKLVVFDRLSVLRATRRRSIDLPPDFVQALLSTTHEALGALAAQRWQLGPRAAAAIGNHHRQLEALHHEPLSEALYLANVVSHVLSRNETVDLDEVWTQGALSVPRPRIEAILKRWAAEPV</sequence>
<dbReference type="eggNOG" id="COG1639">
    <property type="taxonomic scope" value="Bacteria"/>
</dbReference>
<dbReference type="InterPro" id="IPR052340">
    <property type="entry name" value="RNase_Y/CdgJ"/>
</dbReference>
<reference evidence="2 3" key="1">
    <citation type="journal article" date="2014" name="FEMS Microbiol. Ecol.">
        <title>Sphaerotilus natans encrusted with nanoball-shaped Fe(III) oxide minerals formed by nitrate-reducing mixotrophic Fe(II) oxidation.</title>
        <authorList>
            <person name="Park S."/>
            <person name="Kim D.H."/>
            <person name="Lee J.H."/>
            <person name="Hur H.G."/>
        </authorList>
    </citation>
    <scope>NUCLEOTIDE SEQUENCE [LARGE SCALE GENOMIC DNA]</scope>
    <source>
        <strain evidence="2 3">DSM 6575</strain>
    </source>
</reference>
<evidence type="ECO:0000259" key="1">
    <source>
        <dbReference type="PROSITE" id="PS51833"/>
    </source>
</evidence>
<organism evidence="2 3">
    <name type="scientific">Sphaerotilus natans subsp. natans DSM 6575</name>
    <dbReference type="NCBI Taxonomy" id="1286631"/>
    <lineage>
        <taxon>Bacteria</taxon>
        <taxon>Pseudomonadati</taxon>
        <taxon>Pseudomonadota</taxon>
        <taxon>Betaproteobacteria</taxon>
        <taxon>Burkholderiales</taxon>
        <taxon>Sphaerotilaceae</taxon>
        <taxon>Sphaerotilus</taxon>
    </lineage>
</organism>
<dbReference type="AlphaFoldDB" id="A0A059KGG3"/>
<keyword evidence="3" id="KW-1185">Reference proteome</keyword>
<dbReference type="PANTHER" id="PTHR33525:SF6">
    <property type="entry name" value="HDOD DOMAIN-CONTAINING PROTEIN"/>
    <property type="match status" value="1"/>
</dbReference>
<dbReference type="SUPFAM" id="SSF109604">
    <property type="entry name" value="HD-domain/PDEase-like"/>
    <property type="match status" value="1"/>
</dbReference>
<dbReference type="InterPro" id="IPR013976">
    <property type="entry name" value="HDOD"/>
</dbReference>
<dbReference type="Pfam" id="PF08668">
    <property type="entry name" value="HDOD"/>
    <property type="match status" value="1"/>
</dbReference>
<evidence type="ECO:0000313" key="2">
    <source>
        <dbReference type="EMBL" id="KDB50511.1"/>
    </source>
</evidence>
<comment type="caution">
    <text evidence="2">The sequence shown here is derived from an EMBL/GenBank/DDBJ whole genome shotgun (WGS) entry which is preliminary data.</text>
</comment>
<dbReference type="EMBL" id="AZRA01000132">
    <property type="protein sequence ID" value="KDB50511.1"/>
    <property type="molecule type" value="Genomic_DNA"/>
</dbReference>
<protein>
    <recommendedName>
        <fullName evidence="1">HDOD domain-containing protein</fullName>
    </recommendedName>
</protein>
<dbReference type="PROSITE" id="PS51833">
    <property type="entry name" value="HDOD"/>
    <property type="match status" value="1"/>
</dbReference>
<name>A0A059KGG3_9BURK</name>
<gene>
    <name evidence="2" type="ORF">X805_38950</name>
</gene>
<dbReference type="Proteomes" id="UP000026714">
    <property type="component" value="Unassembled WGS sequence"/>
</dbReference>
<dbReference type="PANTHER" id="PTHR33525">
    <property type="match status" value="1"/>
</dbReference>